<dbReference type="Proteomes" id="UP000192936">
    <property type="component" value="Unassembled WGS sequence"/>
</dbReference>
<evidence type="ECO:0000313" key="3">
    <source>
        <dbReference type="Proteomes" id="UP000192936"/>
    </source>
</evidence>
<dbReference type="EMBL" id="FXAK01000002">
    <property type="protein sequence ID" value="SMF35644.1"/>
    <property type="molecule type" value="Genomic_DNA"/>
</dbReference>
<dbReference type="InterPro" id="IPR006157">
    <property type="entry name" value="FolB_dom"/>
</dbReference>
<dbReference type="STRING" id="286727.SAMN02982917_1820"/>
<dbReference type="Gene3D" id="3.30.1130.10">
    <property type="match status" value="1"/>
</dbReference>
<dbReference type="SUPFAM" id="SSF55620">
    <property type="entry name" value="Tetrahydrobiopterin biosynthesis enzymes-like"/>
    <property type="match status" value="1"/>
</dbReference>
<dbReference type="GO" id="GO:0004150">
    <property type="term" value="F:dihydroneopterin aldolase activity"/>
    <property type="evidence" value="ECO:0007669"/>
    <property type="project" value="InterPro"/>
</dbReference>
<dbReference type="GO" id="GO:0006760">
    <property type="term" value="P:folic acid-containing compound metabolic process"/>
    <property type="evidence" value="ECO:0007669"/>
    <property type="project" value="InterPro"/>
</dbReference>
<sequence>MDQIPGTRRMASAEPFAIRRHTLSLVDFELLASIGVHPFEKRNPQRLLISVSLTLDPAHQVRNDDIVTAVDYDFLRTGIRALIESRHYHLQETLVHDILVLCSGRPEITGAVVSSRKPDVYPDCASVGYEAAAEYRRAGA</sequence>
<name>A0A1X7EKU0_9PROT</name>
<evidence type="ECO:0000259" key="1">
    <source>
        <dbReference type="SMART" id="SM00905"/>
    </source>
</evidence>
<reference evidence="2 3" key="1">
    <citation type="submission" date="2017-04" db="EMBL/GenBank/DDBJ databases">
        <authorList>
            <person name="Afonso C.L."/>
            <person name="Miller P.J."/>
            <person name="Scott M.A."/>
            <person name="Spackman E."/>
            <person name="Goraichik I."/>
            <person name="Dimitrov K.M."/>
            <person name="Suarez D.L."/>
            <person name="Swayne D.E."/>
        </authorList>
    </citation>
    <scope>NUCLEOTIDE SEQUENCE [LARGE SCALE GENOMIC DNA]</scope>
    <source>
        <strain evidence="2 3">A2P</strain>
    </source>
</reference>
<protein>
    <submittedName>
        <fullName evidence="2">Dihydroneopterin aldolase</fullName>
    </submittedName>
</protein>
<dbReference type="Pfam" id="PF02152">
    <property type="entry name" value="FolB"/>
    <property type="match status" value="1"/>
</dbReference>
<evidence type="ECO:0000313" key="2">
    <source>
        <dbReference type="EMBL" id="SMF35644.1"/>
    </source>
</evidence>
<dbReference type="AlphaFoldDB" id="A0A1X7EKU0"/>
<dbReference type="OrthoDB" id="5297888at2"/>
<accession>A0A1X7EKU0</accession>
<organism evidence="2 3">
    <name type="scientific">Azospirillum oryzae</name>
    <dbReference type="NCBI Taxonomy" id="286727"/>
    <lineage>
        <taxon>Bacteria</taxon>
        <taxon>Pseudomonadati</taxon>
        <taxon>Pseudomonadota</taxon>
        <taxon>Alphaproteobacteria</taxon>
        <taxon>Rhodospirillales</taxon>
        <taxon>Azospirillaceae</taxon>
        <taxon>Azospirillum</taxon>
    </lineage>
</organism>
<gene>
    <name evidence="2" type="ORF">SAMN02982917_1820</name>
</gene>
<dbReference type="InterPro" id="IPR043133">
    <property type="entry name" value="GTP-CH-I_C/QueF"/>
</dbReference>
<feature type="domain" description="Dihydroneopterin aldolase/epimerase" evidence="1">
    <location>
        <begin position="23"/>
        <end position="133"/>
    </location>
</feature>
<dbReference type="SMART" id="SM00905">
    <property type="entry name" value="FolB"/>
    <property type="match status" value="1"/>
</dbReference>
<proteinExistence type="predicted"/>